<dbReference type="EMBL" id="JAFIWB010000050">
    <property type="protein sequence ID" value="MBN6104955.1"/>
    <property type="molecule type" value="Genomic_DNA"/>
</dbReference>
<dbReference type="RefSeq" id="WP_206231217.1">
    <property type="nucleotide sequence ID" value="NZ_JAFIWB010000050.1"/>
</dbReference>
<evidence type="ECO:0000256" key="1">
    <source>
        <dbReference type="SAM" id="SignalP"/>
    </source>
</evidence>
<gene>
    <name evidence="2" type="ORF">JR064_22655</name>
</gene>
<protein>
    <submittedName>
        <fullName evidence="2">Uncharacterized protein</fullName>
    </submittedName>
</protein>
<feature type="chain" id="PRO_5046543244" evidence="1">
    <location>
        <begin position="19"/>
        <end position="164"/>
    </location>
</feature>
<comment type="caution">
    <text evidence="2">The sequence shown here is derived from an EMBL/GenBank/DDBJ whole genome shotgun (WGS) entry which is preliminary data.</text>
</comment>
<proteinExistence type="predicted"/>
<reference evidence="2 3" key="1">
    <citation type="submission" date="2021-02" db="EMBL/GenBank/DDBJ databases">
        <title>Taxonomically Unique Crown Gall-Associated Xanthomonas Stains Have Deficiency in Virulence Repertories.</title>
        <authorList>
            <person name="Mafakheri H."/>
            <person name="Taghavi S.M."/>
            <person name="Dimkic I."/>
            <person name="Nemanja K."/>
            <person name="Osdaghi E."/>
        </authorList>
    </citation>
    <scope>NUCLEOTIDE SEQUENCE [LARGE SCALE GENOMIC DNA]</scope>
    <source>
        <strain evidence="2 3">FX4</strain>
    </source>
</reference>
<keyword evidence="3" id="KW-1185">Reference proteome</keyword>
<feature type="signal peptide" evidence="1">
    <location>
        <begin position="1"/>
        <end position="18"/>
    </location>
</feature>
<evidence type="ECO:0000313" key="2">
    <source>
        <dbReference type="EMBL" id="MBN6104955.1"/>
    </source>
</evidence>
<accession>A0ABS3B9D6</accession>
<keyword evidence="1" id="KW-0732">Signal</keyword>
<organism evidence="2 3">
    <name type="scientific">Xanthomonas bonasiae</name>
    <dbReference type="NCBI Taxonomy" id="2810351"/>
    <lineage>
        <taxon>Bacteria</taxon>
        <taxon>Pseudomonadati</taxon>
        <taxon>Pseudomonadota</taxon>
        <taxon>Gammaproteobacteria</taxon>
        <taxon>Lysobacterales</taxon>
        <taxon>Lysobacteraceae</taxon>
        <taxon>Xanthomonas</taxon>
    </lineage>
</organism>
<dbReference type="Proteomes" id="UP000695802">
    <property type="component" value="Unassembled WGS sequence"/>
</dbReference>
<name>A0ABS3B9D6_9XANT</name>
<evidence type="ECO:0000313" key="3">
    <source>
        <dbReference type="Proteomes" id="UP000695802"/>
    </source>
</evidence>
<sequence>MKRSFLLACALLAGPAMAQTSADGGNSDSEAAKRALDLSVPQQPITYGTDPVYKADPPGAYYGDTSGTSASAQKAAATQALAEAEQARADRCKGDVHGSVSTGFGYSSRGGNSNYQAANLNLCKTYYNDDGKPREVGISISVGQSEGHGGYYGRGGYGYPYGGW</sequence>